<accession>A0A1I6LKE0</accession>
<name>A0A1I6LKE0_9SPHN</name>
<proteinExistence type="predicted"/>
<dbReference type="SUPFAM" id="SSF51126">
    <property type="entry name" value="Pectin lyase-like"/>
    <property type="match status" value="1"/>
</dbReference>
<dbReference type="SMART" id="SM00912">
    <property type="entry name" value="Haemagg_act"/>
    <property type="match status" value="1"/>
</dbReference>
<organism evidence="2 3">
    <name type="scientific">Sphingomonas jatrophae</name>
    <dbReference type="NCBI Taxonomy" id="1166337"/>
    <lineage>
        <taxon>Bacteria</taxon>
        <taxon>Pseudomonadati</taxon>
        <taxon>Pseudomonadota</taxon>
        <taxon>Alphaproteobacteria</taxon>
        <taxon>Sphingomonadales</taxon>
        <taxon>Sphingomonadaceae</taxon>
        <taxon>Sphingomonas</taxon>
    </lineage>
</organism>
<dbReference type="InterPro" id="IPR011050">
    <property type="entry name" value="Pectin_lyase_fold/virulence"/>
</dbReference>
<keyword evidence="3" id="KW-1185">Reference proteome</keyword>
<sequence length="4164" mass="396666">MSNTRTSLRAKLSLTTALVGGVIGITTPARVAAQPALPSGASVGAGTVGFRVDGAATAPGDVTGAGTRLDVDLGSSRSIINWNTFNVGRVDAATPNVVQFNNGSGGDAAVLNRVIGAGGASGISGTIQSDPNVSVYLINPQGITFGSGANVNVGAMIASTLGITDADFNNDTPFGNFSTQFTGTGGAINISGGTISTRGDLVFIGAQVTATGGTQSAGGDTGFIVGQDVTVARTTGSPLAFTIAAGSTVDADMTVNSTVNGQTVTLGFARAAGGGIARSLLVGGRIEATSAVATDRGIVLAAGSVFSPSVSMPSNLQDSGIVQSAGAAPAGLVSGGRINVQGAGAVSLAGNMTAGGQLTVGGTSVSVTGTVSAGGNYNVGSGSSITLGGTQSANGAVSVRASSSITGNAGLVLTANAAGASATAADNGLTLRTTDANGSINFATATPGTTTTSLVAGTAASRTDLTIVQLGDGSPLALGNVTANSLLSTTLGTPPTATPGVSRLSGNLRFNNLDLNQSFSASTLNGSIAVGAVTIRGDGQTLTLDARGGPPAGLVTATGNLAADGAITVTGQGAVNLAGLSTRDGDATITSTGSNVFVTGGVAGTSPVTGDVSIEGGSVTLGDAGGAARVLAATGGVTLTARGAGTITGRSGLTLTGNSGGAGSEAITFVPGAGGIAFAGTTIIGGTAADGTPNRSSDVFVGAGDTPLTLGNVTARTLAPSGSVGGIVRSTAFTAGTLDVANTLDVRALSISTQAVTVRNSGALLRFTSDGGTIGTGALTNSGGNVTLNAIGGGTINVGNIVSAGATTATGSNLVTTGTINAGDDVTVRGSTVTVGAITASPAGADVILEALGDNLIAPTIIAGGNVSLTASLDVTVPGAISADGTYDVTGNAVGLGVDADAETQRAGGAVTITARTGGITGGENLTLQSGSGAGANLTLRTNAAGQAINFAANSQLNGGSETTRTAVILATADQAGATTLGNVRAAALRSSVGAGGILDGVTRTGNLTVGAVDLTGATLALTSTGGNVSVGAINVTGANNGVSLTAANGALTNSTGAAALAAMSASGGIILTARDGFSTGQLTSTGADGSTAPDITATSTAGTLTAAGASAVLGNVRLSGATGLTVTAAEGVDIALTTDTGTITASTLTARDDIAVRGPSLQGGTWRSGATVGGLAATDAAGVADTLAGGTLVGADIDATGGRLLLTTAQAGLNSVSSNDDLRLTATDTLLQLGGGSVAGNATLTKTGATDLLSVTGTLNIGTANGNAATLGSAVIRSQTAAQLNTVIASGDLDVQSTGVGLVNAITLTNGGGRDVVLRAAGTIVATTLSARDDIVIRAGAAAFATGTSWTSGTGVAGLGAADVTGAADAVLGAGALAGNDIDVAANAITIQRIDARGTGSDIRLDGAIVQPLAEADFYATAGGNVTLNSAVQARDIAISAGERVSVLALTARDDVAIRGGAGGISTGTITSGATANGAGPTDAAGAADALLPAVNFTGQDVDLASSGPITFAAIQSADDVRINGGGTIGDAAADLVITATGAIALGNTAIGRDIALNGASVSTAALNARDDIAIRADTATGTISTGAMQSGVEVGGLAPVETGAAGAADLLAGGLLAGADIDARGATVLATTATANGAQGDLRLTATARRLELGTGTAGADVLLTKQGADTNDLIVTGTVTAGTAAGAPASVTIVSATNVRLNNAVALADPLSATQARDVNVTATGAVRAGTLTAARDVRVTAGADAEIAGTVQAGRDYLVQGGRVLLGETNVAVRQQANGRVRIVSTAGGIDGRAGLTLVANQDDMAAGAESLVLDATGGNIAFVEGTTLLGGATNRASNIGVRLATPGSSLTLGTVAARSLRGTDATGTTFGALALDAGNVAFVGDVSVRAGLQVTTSGDIATRKVTVTGFDGARQSLVLSGRSLTATDTLAAEGDVSLSTGLGLLSLNASGGALGAQARGGNLTIVAGGDATGTGIAAAGSVTSTVAGNDSIAVVRAGLIVPLIGETDPNPDGVTVPPASAGLNPADATLTAGSMTKTLVSAGRDVAIRTTTGDATVQDVSAGDDIAIRAAGAIVGTGWVSGVAPSLDAAGAADTLVGAVDLTGNDIDVAGSSVRIGAATANGFLSDIRIAGPVSGGDPAGDLSLTAGGNISLTNDAVARDVALGAGGFISTAGITAQDDIALRAGGGIGVGALQSGVGAIDATGVADTLVGATLDGNDIDIAGASFGGTTITTGNAGGDLAVLARSDALVFTTGDIAGAARIEKQGGVDELQVTTLTTGGATPAAPTTILSSTSIRLGTVTSQSGTLTVTAANEATGIGAGGRATLTTLDAASDVLVTAGTLARLATVTAARDFAGTTNGAGAPTIDVTAASAGRDIALSTGTLVATTLAAGDDIAIRTTGTATGLSWTSGATIGGTTRGDAPGAADTLLTGVDLTGRDTDVAATAITIGTVRAVGADADIRLSSASVTGGTVDGDLDLGAGRDIVLTGNAAGRDVALGAARDITVARIDARDDIAIRATGAVVTGDLASGVTVGGLGPVDAAGVADALLGGGTALAGNDIQVDGGTVRISNAAASGVDGDLRVTAGSGRLEVTGTGSAGRNVSLTKLGTTDTLVAGTLIAGRDVTGNSATSATIGTAEAGRDVAIGTAIDLTLGTGTGRDIALNAGGNVIATTLAARDDIAIRAGGTVTGDSWTSGAAADEPGSADALLTGIDMTGNDIDVAGTAIAINRASANGAGSDVRLRGPVTSGSGGANDLAITTGGDITLIDAAQGRDVALSAGGAVTAVAIIARDDVAIRAGGAIRTAAIVSGGSIGGLGPVDVAGAADALTGTALAGNDIDAAGASFFAPSATANGTGGDLRLTATTGRLELTSGSVGGRTTLTKLGGDDLLLVNGLTGGIASADADVTLTSDTAIQFGVVAAATGNVTLTAKTDIGPISGALFNSLVAIGETKDIRVVAGRNVTLGNVSSGRDLAVVAGTAGGSAGTIDLTNAGARDIALTARGGDILTGNLSARDDIAVRADGNISGSTWSSGTLAGADSDASGVADVLVTGDAAAGSRWARTSLTGAADIVASAGGAITITSLTATGGNLGVDAASITVTGTTVDRDAALTARTGSIQLDTLASGGAAALTAADAITANRLETGPLTATAGGAIRVVSLTSGPATIDGGSVTIDQLRSGDLSVRARTGDLTLASATADRADVTGAATLTTDAGDIIVGQLGVTGPASFTSASDVRLRTVSSGGAMTIVAGAGEVTGIDGGRADLTAGGALTITGGTLVRLGSASAGSDLAVTADTIDVTNATATAGALSLVADVGSIALGTGAAGTSATIDAGTTAAIGTLSAGDAASVRSRGATTIGTIRTTRGPITLDGAALTVGTAAAGGALAATARSGDLTLTSGRAGGTATLTSGGSGDIVVTTLTSGGATTITSASDARLGDIVATGGALQVTAAAGEVTGIGAGAANLRSGNGAVTVTGGTLARLGTVDAGTLIDVSTDRIATTRATARGGLLRLVADVGDLTLGDGSATTSATLTATGAVTVTGGVAAAGGDTTIRGASATIGTASASQALTLTTTGAATLANGTAGGNATLAIGGPLSVTSAITAGGALSINAASATIENATGGTNATLAIAGNLRVRGKLEATRGNLAVTAASADAAGLGIGTAVSGQAMTLTATAGNLQLTSATAGTTFELNAANEAVIGLASAEGTGGVTVGGSGRTAANSAVIRANELDLYGPLTAGAVQLVNRSPVGATTATMVLGDFTAGTSGASGTTIAAPTGGFDLTAAQFNRITSPTITLVQTFGDAARNVVIGNVTLAAGTGSSRIDVLTTGRIDLYGTVTDAGAISAGRTLQLGGTRSAIVATGGSAGTPEDVGRASLIVATATPQGGGRILLGGVTQGTPGPTLSGDATVDLRANRIAFGLRSDFLGQPDATDATSLNLSGNGTGIDFSRVAREFISNSTSTLYNSAARNPANTYADGANLLTATTLRVTYGDYALFQNTGQPNRANPNTGVVAGNLVSLTSQGPSSGPAGPNGLALFGVINQLQGSSAALQGGSVIVLNTLNPANSRINGCLVGSGGGGCLINAVATPLLNIFDEARANIFRTADDLAVQFDPVVGTNNESLFSDLGTIDFQFDDQKCDPATDSTCPAETPTDQ</sequence>
<dbReference type="OrthoDB" id="1776524at2"/>
<evidence type="ECO:0000313" key="3">
    <source>
        <dbReference type="Proteomes" id="UP000198824"/>
    </source>
</evidence>
<dbReference type="Gene3D" id="2.160.20.10">
    <property type="entry name" value="Single-stranded right-handed beta-helix, Pectin lyase-like"/>
    <property type="match status" value="1"/>
</dbReference>
<dbReference type="EMBL" id="FOZG01000002">
    <property type="protein sequence ID" value="SFS03944.1"/>
    <property type="molecule type" value="Genomic_DNA"/>
</dbReference>
<dbReference type="STRING" id="1166337.SAMN05192580_2853"/>
<feature type="domain" description="Filamentous haemagglutinin FhaB/tRNA nuclease CdiA-like TPS" evidence="1">
    <location>
        <begin position="53"/>
        <end position="167"/>
    </location>
</feature>
<gene>
    <name evidence="2" type="ORF">SAMN05192580_2853</name>
</gene>
<dbReference type="RefSeq" id="WP_093315612.1">
    <property type="nucleotide sequence ID" value="NZ_FOZG01000002.1"/>
</dbReference>
<reference evidence="2 3" key="1">
    <citation type="submission" date="2016-10" db="EMBL/GenBank/DDBJ databases">
        <authorList>
            <person name="de Groot N.N."/>
        </authorList>
    </citation>
    <scope>NUCLEOTIDE SEQUENCE [LARGE SCALE GENOMIC DNA]</scope>
    <source>
        <strain evidence="2 3">S5-249</strain>
    </source>
</reference>
<dbReference type="InterPro" id="IPR008638">
    <property type="entry name" value="FhaB/CdiA-like_TPS"/>
</dbReference>
<dbReference type="NCBIfam" id="TIGR01901">
    <property type="entry name" value="adhes_NPXG"/>
    <property type="match status" value="1"/>
</dbReference>
<protein>
    <submittedName>
        <fullName evidence="2">Filamentous hemagglutinin family N-terminal domain-containing protein</fullName>
    </submittedName>
</protein>
<evidence type="ECO:0000313" key="2">
    <source>
        <dbReference type="EMBL" id="SFS03944.1"/>
    </source>
</evidence>
<dbReference type="InterPro" id="IPR012334">
    <property type="entry name" value="Pectin_lyas_fold"/>
</dbReference>
<evidence type="ECO:0000259" key="1">
    <source>
        <dbReference type="SMART" id="SM00912"/>
    </source>
</evidence>
<dbReference type="Proteomes" id="UP000198824">
    <property type="component" value="Unassembled WGS sequence"/>
</dbReference>